<sequence>MDFSVGQKVQAKDELGRWENGHIKDITSEGQLIVGFDGWAEEFNVEVPCSEVRQPVHPFEAELGAIGRKRVKGANRHALSILRNLEQGDKVSFRGKSGEASSGEVTEVDPFKKSVIVSADGEEFDVPAALLLQKTHDRGECSCLVVPAYLMLHCVVDGDNVHFGSVKIPIIEKDGKIYVKCPNMLDIIGLRKHVDKEGYRYVDNNLKKLGFTEDCFIRKGQRRHFILLDAACALTEKVRGARWCVRPRTIVQEVRDVCSGHQELKKGGLLNVSGTCDVNTEKGRKHIAHEMKAQMKSIYEGIFNKDLDVMLKCFSSIVKPHKKLRKEFDGHFSKQEVEVILKHVPCTKEGKKFVQMKSLYDEISQAGLLGVEELIHIQENFNGCRLTEHLQKRLPGIFPSRSAEVAMKKIYTKGLRAVLLPRRTVSGWRIDPQRLLEVLCFRYPWLCTHLLIKVYGDGREVGGRASTYVSISLLNNELALNGHSYQSPKEIFPVAIFYEKDDRDNLEENLEYRHSNWLNTFLQCNRRDGNHVFLTGDEMFLEHILDGVGDLSPSSLEGWNLYAKTHKDQKTSTNAGFRTNLPVRIDRAHPENILSAVPLRNVVPCLLHALAISVEKLLTLVITDVISNMQANLGTDSALYREEKITNLENNINERGVKQGCFAVHFDTRGNVKPIKLNKDDALAIIATANQGPFSSDILHNVLSRSSIPNSIPKHVNDFLKLPATFTEYDLVSHIWNSFYNMIIILKVDREPTLINPELLGSLDPNDYHWGYTEEDKVNFKFYSELFYQTFRLKYTASELTPYMVKLIDYGYHFMNTLPCSIGRFQAEGGEHLNYIHNNFYYQHTTRHGGKFGKDPVLATFSHMWRSLCYEITYGCVSKEYEDARNQFVIYRQRHVAATLIQAHVRGYIVRVKLKQKRLHCDKPKDTGKVPLSFSHITFVLCGSIPKLNKKSYTQEMLTELIKIHKGRVRRKLPVKSCLSPKLYAVLYNKNAVKGSKLPISLFDAYKNGYKILDYSYVLDCIQANELLSQKGYEILLPLLPKGMTKKKECLCKTFWKEI</sequence>
<name>A0A9Q1BCN9_HOLLE</name>
<dbReference type="CDD" id="cd23767">
    <property type="entry name" value="IQCD"/>
    <property type="match status" value="1"/>
</dbReference>
<evidence type="ECO:0000313" key="3">
    <source>
        <dbReference type="Proteomes" id="UP001152320"/>
    </source>
</evidence>
<dbReference type="OrthoDB" id="5997366at2759"/>
<dbReference type="PROSITE" id="PS50172">
    <property type="entry name" value="BRCT"/>
    <property type="match status" value="1"/>
</dbReference>
<dbReference type="Pfam" id="PF00612">
    <property type="entry name" value="IQ"/>
    <property type="match status" value="1"/>
</dbReference>
<keyword evidence="3" id="KW-1185">Reference proteome</keyword>
<dbReference type="EMBL" id="JAIZAY010000023">
    <property type="protein sequence ID" value="KAJ8019772.1"/>
    <property type="molecule type" value="Genomic_DNA"/>
</dbReference>
<gene>
    <name evidence="2" type="ORF">HOLleu_41495</name>
</gene>
<reference evidence="2" key="1">
    <citation type="submission" date="2021-10" db="EMBL/GenBank/DDBJ databases">
        <title>Tropical sea cucumber genome reveals ecological adaptation and Cuvierian tubules defense mechanism.</title>
        <authorList>
            <person name="Chen T."/>
        </authorList>
    </citation>
    <scope>NUCLEOTIDE SEQUENCE</scope>
    <source>
        <strain evidence="2">Nanhai2018</strain>
        <tissue evidence="2">Muscle</tissue>
    </source>
</reference>
<dbReference type="InterPro" id="IPR036420">
    <property type="entry name" value="BRCT_dom_sf"/>
</dbReference>
<dbReference type="SUPFAM" id="SSF52113">
    <property type="entry name" value="BRCT domain"/>
    <property type="match status" value="1"/>
</dbReference>
<evidence type="ECO:0000313" key="2">
    <source>
        <dbReference type="EMBL" id="KAJ8019772.1"/>
    </source>
</evidence>
<dbReference type="Proteomes" id="UP001152320">
    <property type="component" value="Chromosome 23"/>
</dbReference>
<evidence type="ECO:0000259" key="1">
    <source>
        <dbReference type="PROSITE" id="PS50172"/>
    </source>
</evidence>
<proteinExistence type="predicted"/>
<accession>A0A9Q1BCN9</accession>
<dbReference type="InterPro" id="IPR000048">
    <property type="entry name" value="IQ_motif_EF-hand-BS"/>
</dbReference>
<dbReference type="SMART" id="SM00015">
    <property type="entry name" value="IQ"/>
    <property type="match status" value="1"/>
</dbReference>
<organism evidence="2 3">
    <name type="scientific">Holothuria leucospilota</name>
    <name type="common">Black long sea cucumber</name>
    <name type="synonym">Mertensiothuria leucospilota</name>
    <dbReference type="NCBI Taxonomy" id="206669"/>
    <lineage>
        <taxon>Eukaryota</taxon>
        <taxon>Metazoa</taxon>
        <taxon>Echinodermata</taxon>
        <taxon>Eleutherozoa</taxon>
        <taxon>Echinozoa</taxon>
        <taxon>Holothuroidea</taxon>
        <taxon>Aspidochirotacea</taxon>
        <taxon>Aspidochirotida</taxon>
        <taxon>Holothuriidae</taxon>
        <taxon>Holothuria</taxon>
    </lineage>
</organism>
<protein>
    <recommendedName>
        <fullName evidence="1">BRCT domain-containing protein</fullName>
    </recommendedName>
</protein>
<dbReference type="PROSITE" id="PS50096">
    <property type="entry name" value="IQ"/>
    <property type="match status" value="1"/>
</dbReference>
<dbReference type="InterPro" id="IPR001357">
    <property type="entry name" value="BRCT_dom"/>
</dbReference>
<dbReference type="AlphaFoldDB" id="A0A9Q1BCN9"/>
<comment type="caution">
    <text evidence="2">The sequence shown here is derived from an EMBL/GenBank/DDBJ whole genome shotgun (WGS) entry which is preliminary data.</text>
</comment>
<feature type="domain" description="BRCT" evidence="1">
    <location>
        <begin position="929"/>
        <end position="1035"/>
    </location>
</feature>
<dbReference type="Gene3D" id="2.30.30.140">
    <property type="match status" value="1"/>
</dbReference>